<dbReference type="InterPro" id="IPR018271">
    <property type="entry name" value="Ribosomal_uS14_CS"/>
</dbReference>
<dbReference type="GO" id="GO:0005737">
    <property type="term" value="C:cytoplasm"/>
    <property type="evidence" value="ECO:0007669"/>
    <property type="project" value="UniProtKB-ARBA"/>
</dbReference>
<evidence type="ECO:0000256" key="4">
    <source>
        <dbReference type="ARBA" id="ARBA00035247"/>
    </source>
</evidence>
<dbReference type="HAMAP" id="MF_00537">
    <property type="entry name" value="Ribosomal_uS14_1"/>
    <property type="match status" value="1"/>
</dbReference>
<dbReference type="InterPro" id="IPR036408">
    <property type="entry name" value="PSI_PsaA/B_sf"/>
</dbReference>
<dbReference type="SUPFAM" id="SSF81558">
    <property type="entry name" value="Photosystem I subunits PsaA/PsaB"/>
    <property type="match status" value="2"/>
</dbReference>
<keyword evidence="2" id="KW-0689">Ribosomal protein</keyword>
<dbReference type="NCBIfam" id="NF006477">
    <property type="entry name" value="PRK08881.1"/>
    <property type="match status" value="1"/>
</dbReference>
<dbReference type="GO" id="GO:0016020">
    <property type="term" value="C:membrane"/>
    <property type="evidence" value="ECO:0007669"/>
    <property type="project" value="InterPro"/>
</dbReference>
<dbReference type="GO" id="GO:0009579">
    <property type="term" value="C:thylakoid"/>
    <property type="evidence" value="ECO:0007669"/>
    <property type="project" value="InterPro"/>
</dbReference>
<dbReference type="FunFam" id="1.10.287.1480:FF:000001">
    <property type="entry name" value="30S ribosomal protein S14"/>
    <property type="match status" value="1"/>
</dbReference>
<sequence length="296" mass="34191">MAEAWFAQAAEYWKQAITLTPEEDSMIIRSPEPEVKILVDRDPIKLLFEEWAKPGHFSRTIAKGPDTTTWIWNLHADAHDFDSHISDLEEISRKVFSAHFGQLSIIFLWLSGMYFHGAHFSNYEAWLSDPTHIGPSAQELIETLAWAHERTPLANLIRWKDKPVALSIVQARLVGLAHFSDPICIIIIDNKRNLSIMAKKSLIYREKKRQKLEQKYHLIRRSLKKEISEIPSLSEKWKIHGKLQSPPRNSAPTRLHRRCFSTGRPRANYRDFGLSGHILREMVQACLLPGATRSSW</sequence>
<dbReference type="InterPro" id="IPR001280">
    <property type="entry name" value="PSI_PsaA/B"/>
</dbReference>
<dbReference type="Proteomes" id="UP001295469">
    <property type="component" value="Chromosome C09"/>
</dbReference>
<protein>
    <recommendedName>
        <fullName evidence="4">Small ribosomal subunit protein uS14c</fullName>
    </recommendedName>
    <alternativeName>
        <fullName evidence="5">30S ribosomal protein S14, chloroplastic</fullName>
    </alternativeName>
</protein>
<dbReference type="PROSITE" id="PS00527">
    <property type="entry name" value="RIBOSOMAL_S14"/>
    <property type="match status" value="1"/>
</dbReference>
<dbReference type="GO" id="GO:1990904">
    <property type="term" value="C:ribonucleoprotein complex"/>
    <property type="evidence" value="ECO:0007669"/>
    <property type="project" value="UniProtKB-KW"/>
</dbReference>
<dbReference type="InterPro" id="IPR023036">
    <property type="entry name" value="Ribosomal_uS14_bac/plastid"/>
</dbReference>
<evidence type="ECO:0000313" key="6">
    <source>
        <dbReference type="EMBL" id="CAF1752289.1"/>
    </source>
</evidence>
<evidence type="ECO:0000256" key="5">
    <source>
        <dbReference type="ARBA" id="ARBA00035514"/>
    </source>
</evidence>
<dbReference type="GO" id="GO:0003735">
    <property type="term" value="F:structural constituent of ribosome"/>
    <property type="evidence" value="ECO:0007669"/>
    <property type="project" value="InterPro"/>
</dbReference>
<dbReference type="EMBL" id="HG994373">
    <property type="protein sequence ID" value="CAF1752289.1"/>
    <property type="molecule type" value="Genomic_DNA"/>
</dbReference>
<comment type="similarity">
    <text evidence="1">Belongs to the universal ribosomal protein uS14 family.</text>
</comment>
<name>A0A816JB41_BRANA</name>
<dbReference type="InterPro" id="IPR001209">
    <property type="entry name" value="Ribosomal_uS14"/>
</dbReference>
<dbReference type="Gene3D" id="1.10.287.1480">
    <property type="match status" value="1"/>
</dbReference>
<dbReference type="AlphaFoldDB" id="A0A816JB41"/>
<proteinExistence type="inferred from homology"/>
<evidence type="ECO:0000256" key="3">
    <source>
        <dbReference type="ARBA" id="ARBA00023274"/>
    </source>
</evidence>
<dbReference type="Pfam" id="PF00223">
    <property type="entry name" value="PsaA_PsaB"/>
    <property type="match status" value="1"/>
</dbReference>
<evidence type="ECO:0000256" key="1">
    <source>
        <dbReference type="ARBA" id="ARBA00009083"/>
    </source>
</evidence>
<organism evidence="6">
    <name type="scientific">Brassica napus</name>
    <name type="common">Rape</name>
    <dbReference type="NCBI Taxonomy" id="3708"/>
    <lineage>
        <taxon>Eukaryota</taxon>
        <taxon>Viridiplantae</taxon>
        <taxon>Streptophyta</taxon>
        <taxon>Embryophyta</taxon>
        <taxon>Tracheophyta</taxon>
        <taxon>Spermatophyta</taxon>
        <taxon>Magnoliopsida</taxon>
        <taxon>eudicotyledons</taxon>
        <taxon>Gunneridae</taxon>
        <taxon>Pentapetalae</taxon>
        <taxon>rosids</taxon>
        <taxon>malvids</taxon>
        <taxon>Brassicales</taxon>
        <taxon>Brassicaceae</taxon>
        <taxon>Brassiceae</taxon>
        <taxon>Brassica</taxon>
    </lineage>
</organism>
<dbReference type="GO" id="GO:0005840">
    <property type="term" value="C:ribosome"/>
    <property type="evidence" value="ECO:0007669"/>
    <property type="project" value="UniProtKB-KW"/>
</dbReference>
<evidence type="ECO:0000256" key="2">
    <source>
        <dbReference type="ARBA" id="ARBA00022980"/>
    </source>
</evidence>
<reference evidence="6" key="1">
    <citation type="submission" date="2021-01" db="EMBL/GenBank/DDBJ databases">
        <authorList>
            <consortium name="Genoscope - CEA"/>
            <person name="William W."/>
        </authorList>
    </citation>
    <scope>NUCLEOTIDE SEQUENCE</scope>
</reference>
<dbReference type="PANTHER" id="PTHR30128:SF19">
    <property type="entry name" value="PHOTOSYSTEM I P700 CHLOROPHYLL A APOPROTEIN A1-RELATED"/>
    <property type="match status" value="1"/>
</dbReference>
<dbReference type="GO" id="GO:0006412">
    <property type="term" value="P:translation"/>
    <property type="evidence" value="ECO:0007669"/>
    <property type="project" value="InterPro"/>
</dbReference>
<accession>A0A816JB41</accession>
<dbReference type="Pfam" id="PF00253">
    <property type="entry name" value="Ribosomal_S14"/>
    <property type="match status" value="1"/>
</dbReference>
<dbReference type="GO" id="GO:0015979">
    <property type="term" value="P:photosynthesis"/>
    <property type="evidence" value="ECO:0007669"/>
    <property type="project" value="InterPro"/>
</dbReference>
<dbReference type="PANTHER" id="PTHR30128">
    <property type="entry name" value="OUTER MEMBRANE PROTEIN, OMPA-RELATED"/>
    <property type="match status" value="1"/>
</dbReference>
<keyword evidence="3" id="KW-0687">Ribonucleoprotein</keyword>
<dbReference type="SUPFAM" id="SSF57716">
    <property type="entry name" value="Glucocorticoid receptor-like (DNA-binding domain)"/>
    <property type="match status" value="1"/>
</dbReference>
<dbReference type="Gene3D" id="1.20.1130.10">
    <property type="entry name" value="Photosystem I PsaA/PsaB"/>
    <property type="match status" value="2"/>
</dbReference>
<gene>
    <name evidence="6" type="ORF">DARMORV10_C09P40130.1</name>
</gene>